<evidence type="ECO:0000256" key="1">
    <source>
        <dbReference type="ARBA" id="ARBA00006432"/>
    </source>
</evidence>
<dbReference type="SUPFAM" id="SSF56801">
    <property type="entry name" value="Acetyl-CoA synthetase-like"/>
    <property type="match status" value="1"/>
</dbReference>
<dbReference type="Gene3D" id="3.30.300.30">
    <property type="match status" value="1"/>
</dbReference>
<dbReference type="AlphaFoldDB" id="A0A1A3N926"/>
<protein>
    <recommendedName>
        <fullName evidence="2">AMP-binding enzyme C-terminal domain-containing protein</fullName>
    </recommendedName>
</protein>
<dbReference type="InterPro" id="IPR045851">
    <property type="entry name" value="AMP-bd_C_sf"/>
</dbReference>
<sequence>MRHLLHGENRFPYDIEFLIRRESQQNRTKVACFGHNNRVVVVLETQAEIPIDEAAADRLRQQVITSTGLPLDKIITVQRGASPTTTSGKIKRRAIAQSYRDGTLTWLAARTWGR</sequence>
<evidence type="ECO:0000313" key="3">
    <source>
        <dbReference type="EMBL" id="OBK18658.1"/>
    </source>
</evidence>
<dbReference type="PANTHER" id="PTHR22754:SF32">
    <property type="entry name" value="DISCO-INTERACTING PROTEIN 2"/>
    <property type="match status" value="1"/>
</dbReference>
<gene>
    <name evidence="3" type="ORF">A5636_01900</name>
</gene>
<feature type="domain" description="AMP-binding enzyme C-terminal" evidence="2">
    <location>
        <begin position="6"/>
        <end position="105"/>
    </location>
</feature>
<comment type="similarity">
    <text evidence="1">Belongs to the ATP-dependent AMP-binding enzyme family.</text>
</comment>
<reference evidence="3 4" key="1">
    <citation type="submission" date="2016-06" db="EMBL/GenBank/DDBJ databases">
        <authorList>
            <person name="Kjaerup R.B."/>
            <person name="Dalgaard T.S."/>
            <person name="Juul-Madsen H.R."/>
        </authorList>
    </citation>
    <scope>NUCLEOTIDE SEQUENCE [LARGE SCALE GENOMIC DNA]</scope>
    <source>
        <strain evidence="3 4">1245139.5</strain>
    </source>
</reference>
<dbReference type="Proteomes" id="UP000093629">
    <property type="component" value="Unassembled WGS sequence"/>
</dbReference>
<dbReference type="GO" id="GO:0005886">
    <property type="term" value="C:plasma membrane"/>
    <property type="evidence" value="ECO:0007669"/>
    <property type="project" value="TreeGrafter"/>
</dbReference>
<comment type="caution">
    <text evidence="3">The sequence shown here is derived from an EMBL/GenBank/DDBJ whole genome shotgun (WGS) entry which is preliminary data.</text>
</comment>
<dbReference type="PANTHER" id="PTHR22754">
    <property type="entry name" value="DISCO-INTERACTING PROTEIN 2 DIP2 -RELATED"/>
    <property type="match status" value="1"/>
</dbReference>
<dbReference type="GO" id="GO:0070566">
    <property type="term" value="F:adenylyltransferase activity"/>
    <property type="evidence" value="ECO:0007669"/>
    <property type="project" value="TreeGrafter"/>
</dbReference>
<evidence type="ECO:0000313" key="4">
    <source>
        <dbReference type="Proteomes" id="UP000093629"/>
    </source>
</evidence>
<proteinExistence type="inferred from homology"/>
<evidence type="ECO:0000259" key="2">
    <source>
        <dbReference type="Pfam" id="PF23024"/>
    </source>
</evidence>
<dbReference type="GO" id="GO:0006633">
    <property type="term" value="P:fatty acid biosynthetic process"/>
    <property type="evidence" value="ECO:0007669"/>
    <property type="project" value="TreeGrafter"/>
</dbReference>
<name>A0A1A3N926_MYCAS</name>
<dbReference type="EMBL" id="LZLQ01000024">
    <property type="protein sequence ID" value="OBK18658.1"/>
    <property type="molecule type" value="Genomic_DNA"/>
</dbReference>
<organism evidence="3 4">
    <name type="scientific">Mycobacterium asiaticum</name>
    <dbReference type="NCBI Taxonomy" id="1790"/>
    <lineage>
        <taxon>Bacteria</taxon>
        <taxon>Bacillati</taxon>
        <taxon>Actinomycetota</taxon>
        <taxon>Actinomycetes</taxon>
        <taxon>Mycobacteriales</taxon>
        <taxon>Mycobacteriaceae</taxon>
        <taxon>Mycobacterium</taxon>
    </lineage>
</organism>
<accession>A0A1A3N926</accession>
<dbReference type="Pfam" id="PF23024">
    <property type="entry name" value="AMP-dom_DIP2-like"/>
    <property type="match status" value="1"/>
</dbReference>
<dbReference type="InterPro" id="IPR025110">
    <property type="entry name" value="AMP-bd_C"/>
</dbReference>
<keyword evidence="4" id="KW-1185">Reference proteome</keyword>